<dbReference type="GO" id="GO:0032981">
    <property type="term" value="P:mitochondrial respiratory chain complex I assembly"/>
    <property type="evidence" value="ECO:0007669"/>
    <property type="project" value="TreeGrafter"/>
</dbReference>
<dbReference type="OrthoDB" id="42561at2759"/>
<comment type="subcellular location">
    <subcellularLocation>
        <location evidence="1">Mitochondrion</location>
    </subcellularLocation>
</comment>
<evidence type="ECO:0000259" key="5">
    <source>
        <dbReference type="Pfam" id="PF08547"/>
    </source>
</evidence>
<name>A0A8S1JI57_9CHLO</name>
<dbReference type="InterPro" id="IPR013857">
    <property type="entry name" value="NADH-UbQ_OxRdtase-assoc_prot30"/>
</dbReference>
<dbReference type="InterPro" id="IPR039131">
    <property type="entry name" value="NDUFAF1"/>
</dbReference>
<keyword evidence="3" id="KW-0496">Mitochondrion</keyword>
<evidence type="ECO:0000256" key="3">
    <source>
        <dbReference type="ARBA" id="ARBA00023128"/>
    </source>
</evidence>
<proteinExistence type="inferred from homology"/>
<evidence type="ECO:0000313" key="7">
    <source>
        <dbReference type="Proteomes" id="UP000708148"/>
    </source>
</evidence>
<protein>
    <recommendedName>
        <fullName evidence="5">NADH:ubiquinone oxidoreductase intermediate-associated protein 30 domain-containing protein</fullName>
    </recommendedName>
</protein>
<feature type="domain" description="NADH:ubiquinone oxidoreductase intermediate-associated protein 30" evidence="5">
    <location>
        <begin position="30"/>
        <end position="200"/>
    </location>
</feature>
<gene>
    <name evidence="6" type="ORF">OSTQU699_LOCUS9957</name>
</gene>
<keyword evidence="4" id="KW-0143">Chaperone</keyword>
<dbReference type="PANTHER" id="PTHR13194">
    <property type="entry name" value="COMPLEX I INTERMEDIATE-ASSOCIATED PROTEIN 30"/>
    <property type="match status" value="1"/>
</dbReference>
<evidence type="ECO:0000256" key="1">
    <source>
        <dbReference type="ARBA" id="ARBA00004173"/>
    </source>
</evidence>
<reference evidence="6" key="1">
    <citation type="submission" date="2020-12" db="EMBL/GenBank/DDBJ databases">
        <authorList>
            <person name="Iha C."/>
        </authorList>
    </citation>
    <scope>NUCLEOTIDE SEQUENCE</scope>
</reference>
<dbReference type="AlphaFoldDB" id="A0A8S1JI57"/>
<dbReference type="InterPro" id="IPR008979">
    <property type="entry name" value="Galactose-bd-like_sf"/>
</dbReference>
<comment type="caution">
    <text evidence="6">The sequence shown here is derived from an EMBL/GenBank/DDBJ whole genome shotgun (WGS) entry which is preliminary data.</text>
</comment>
<evidence type="ECO:0000256" key="4">
    <source>
        <dbReference type="ARBA" id="ARBA00023186"/>
    </source>
</evidence>
<comment type="similarity">
    <text evidence="2">Belongs to the CIA30 family.</text>
</comment>
<dbReference type="SUPFAM" id="SSF49785">
    <property type="entry name" value="Galactose-binding domain-like"/>
    <property type="match status" value="1"/>
</dbReference>
<dbReference type="EMBL" id="CAJHUC010002932">
    <property type="protein sequence ID" value="CAD7704602.1"/>
    <property type="molecule type" value="Genomic_DNA"/>
</dbReference>
<sequence length="210" mass="24353">MWRWAAKRCVEFIENVKDFRPPSQRTLFPLSKKEDLQQWEVFTDQQYGGHSLATLQLSDDQAHAVFQGECSAQIQAGEYRLKRSGFCGMRTKISDAIDISDFDQLVFRVRGDGNLYLASMRTDNWVVGELQNFDVWQALLHCRPGEWDEVHIPIENFMLTWKGRLVQERVEINTTRVKSIGITLAGLDEQHSLGSFKIDVEWIKAARRMD</sequence>
<evidence type="ECO:0000256" key="2">
    <source>
        <dbReference type="ARBA" id="ARBA00007884"/>
    </source>
</evidence>
<dbReference type="PANTHER" id="PTHR13194:SF18">
    <property type="entry name" value="COMPLEX I INTERMEDIATE-ASSOCIATED PROTEIN 30, MITOCHONDRIAL"/>
    <property type="match status" value="1"/>
</dbReference>
<dbReference type="Pfam" id="PF08547">
    <property type="entry name" value="CIA30"/>
    <property type="match status" value="1"/>
</dbReference>
<evidence type="ECO:0000313" key="6">
    <source>
        <dbReference type="EMBL" id="CAD7704602.1"/>
    </source>
</evidence>
<dbReference type="GO" id="GO:0051082">
    <property type="term" value="F:unfolded protein binding"/>
    <property type="evidence" value="ECO:0007669"/>
    <property type="project" value="TreeGrafter"/>
</dbReference>
<dbReference type="Proteomes" id="UP000708148">
    <property type="component" value="Unassembled WGS sequence"/>
</dbReference>
<dbReference type="GO" id="GO:0006120">
    <property type="term" value="P:mitochondrial electron transport, NADH to ubiquinone"/>
    <property type="evidence" value="ECO:0007669"/>
    <property type="project" value="TreeGrafter"/>
</dbReference>
<dbReference type="GO" id="GO:0005739">
    <property type="term" value="C:mitochondrion"/>
    <property type="evidence" value="ECO:0007669"/>
    <property type="project" value="UniProtKB-SubCell"/>
</dbReference>
<keyword evidence="7" id="KW-1185">Reference proteome</keyword>
<accession>A0A8S1JI57</accession>
<organism evidence="6 7">
    <name type="scientific">Ostreobium quekettii</name>
    <dbReference type="NCBI Taxonomy" id="121088"/>
    <lineage>
        <taxon>Eukaryota</taxon>
        <taxon>Viridiplantae</taxon>
        <taxon>Chlorophyta</taxon>
        <taxon>core chlorophytes</taxon>
        <taxon>Ulvophyceae</taxon>
        <taxon>TCBD clade</taxon>
        <taxon>Bryopsidales</taxon>
        <taxon>Ostreobineae</taxon>
        <taxon>Ostreobiaceae</taxon>
        <taxon>Ostreobium</taxon>
    </lineage>
</organism>